<comment type="caution">
    <text evidence="4">The sequence shown here is derived from an EMBL/GenBank/DDBJ whole genome shotgun (WGS) entry which is preliminary data.</text>
</comment>
<feature type="repeat" description="ANK" evidence="2">
    <location>
        <begin position="184"/>
        <end position="216"/>
    </location>
</feature>
<dbReference type="InterPro" id="IPR036770">
    <property type="entry name" value="Ankyrin_rpt-contain_sf"/>
</dbReference>
<dbReference type="SUPFAM" id="SSF48403">
    <property type="entry name" value="Ankyrin repeat"/>
    <property type="match status" value="1"/>
</dbReference>
<reference evidence="4" key="1">
    <citation type="journal article" date="2023" name="Science">
        <title>Elucidation of the pathway for biosynthesis of saponin adjuvants from the soapbark tree.</title>
        <authorList>
            <person name="Reed J."/>
            <person name="Orme A."/>
            <person name="El-Demerdash A."/>
            <person name="Owen C."/>
            <person name="Martin L.B.B."/>
            <person name="Misra R.C."/>
            <person name="Kikuchi S."/>
            <person name="Rejzek M."/>
            <person name="Martin A.C."/>
            <person name="Harkess A."/>
            <person name="Leebens-Mack J."/>
            <person name="Louveau T."/>
            <person name="Stephenson M.J."/>
            <person name="Osbourn A."/>
        </authorList>
    </citation>
    <scope>NUCLEOTIDE SEQUENCE</scope>
    <source>
        <strain evidence="4">S10</strain>
    </source>
</reference>
<evidence type="ECO:0000256" key="3">
    <source>
        <dbReference type="SAM" id="MobiDB-lite"/>
    </source>
</evidence>
<dbReference type="SMART" id="SM00248">
    <property type="entry name" value="ANK"/>
    <property type="match status" value="5"/>
</dbReference>
<protein>
    <submittedName>
        <fullName evidence="4">Ankyrin repeat protein</fullName>
    </submittedName>
</protein>
<dbReference type="GO" id="GO:0005886">
    <property type="term" value="C:plasma membrane"/>
    <property type="evidence" value="ECO:0007669"/>
    <property type="project" value="UniProtKB-SubCell"/>
</dbReference>
<feature type="region of interest" description="Disordered" evidence="3">
    <location>
        <begin position="227"/>
        <end position="247"/>
    </location>
</feature>
<dbReference type="Pfam" id="PF12796">
    <property type="entry name" value="Ank_2"/>
    <property type="match status" value="1"/>
</dbReference>
<accession>A0AAD7PH21</accession>
<dbReference type="EMBL" id="JARAOO010000010">
    <property type="protein sequence ID" value="KAJ7954570.1"/>
    <property type="molecule type" value="Genomic_DNA"/>
</dbReference>
<dbReference type="Pfam" id="PF13857">
    <property type="entry name" value="Ank_5"/>
    <property type="match status" value="1"/>
</dbReference>
<dbReference type="PANTHER" id="PTHR24128:SF24">
    <property type="entry name" value="ANKYRIN REPEAT PROTEIN"/>
    <property type="match status" value="1"/>
</dbReference>
<keyword evidence="5" id="KW-1185">Reference proteome</keyword>
<proteinExistence type="predicted"/>
<feature type="repeat" description="ANK" evidence="2">
    <location>
        <begin position="104"/>
        <end position="125"/>
    </location>
</feature>
<evidence type="ECO:0000313" key="4">
    <source>
        <dbReference type="EMBL" id="KAJ7954570.1"/>
    </source>
</evidence>
<dbReference type="Proteomes" id="UP001163823">
    <property type="component" value="Chromosome 10"/>
</dbReference>
<dbReference type="PANTHER" id="PTHR24128">
    <property type="entry name" value="HOMEOBOX PROTEIN WARIAI"/>
    <property type="match status" value="1"/>
</dbReference>
<organism evidence="4 5">
    <name type="scientific">Quillaja saponaria</name>
    <name type="common">Soap bark tree</name>
    <dbReference type="NCBI Taxonomy" id="32244"/>
    <lineage>
        <taxon>Eukaryota</taxon>
        <taxon>Viridiplantae</taxon>
        <taxon>Streptophyta</taxon>
        <taxon>Embryophyta</taxon>
        <taxon>Tracheophyta</taxon>
        <taxon>Spermatophyta</taxon>
        <taxon>Magnoliopsida</taxon>
        <taxon>eudicotyledons</taxon>
        <taxon>Gunneridae</taxon>
        <taxon>Pentapetalae</taxon>
        <taxon>rosids</taxon>
        <taxon>fabids</taxon>
        <taxon>Fabales</taxon>
        <taxon>Quillajaceae</taxon>
        <taxon>Quillaja</taxon>
    </lineage>
</organism>
<evidence type="ECO:0000256" key="2">
    <source>
        <dbReference type="PROSITE-ProRule" id="PRU00023"/>
    </source>
</evidence>
<dbReference type="InterPro" id="IPR002110">
    <property type="entry name" value="Ankyrin_rpt"/>
</dbReference>
<dbReference type="PROSITE" id="PS50297">
    <property type="entry name" value="ANK_REP_REGION"/>
    <property type="match status" value="2"/>
</dbReference>
<dbReference type="PRINTS" id="PR01415">
    <property type="entry name" value="ANKYRIN"/>
</dbReference>
<dbReference type="AlphaFoldDB" id="A0AAD7PH21"/>
<evidence type="ECO:0000313" key="5">
    <source>
        <dbReference type="Proteomes" id="UP001163823"/>
    </source>
</evidence>
<keyword evidence="2" id="KW-0040">ANK repeat</keyword>
<evidence type="ECO:0000256" key="1">
    <source>
        <dbReference type="ARBA" id="ARBA00004413"/>
    </source>
</evidence>
<dbReference type="Gene3D" id="1.25.40.20">
    <property type="entry name" value="Ankyrin repeat-containing domain"/>
    <property type="match status" value="1"/>
</dbReference>
<feature type="compositionally biased region" description="Basic and acidic residues" evidence="3">
    <location>
        <begin position="237"/>
        <end position="247"/>
    </location>
</feature>
<dbReference type="PROSITE" id="PS50088">
    <property type="entry name" value="ANK_REPEAT"/>
    <property type="match status" value="2"/>
</dbReference>
<comment type="subcellular location">
    <subcellularLocation>
        <location evidence="1">Cell membrane</location>
        <topology evidence="1">Peripheral membrane protein</topology>
        <orientation evidence="1">Cytoplasmic side</orientation>
    </subcellularLocation>
</comment>
<dbReference type="KEGG" id="qsa:O6P43_026134"/>
<name>A0AAD7PH21_QUISA</name>
<sequence>MSESLTAAAQAGDISQLYTSIQEDPYILERIDDIPFFETPLHVAASAGQTRFAAEIMRLKPSFGRKLNPNGFSHIHLALQNQHNRLVLRLVEIQKDLVRVQGREGITPLHFVAQNGDTDLLAQFLSACPESVEDVTFRGETCLHIAVKSNQFDSLKVMTQWLRWSCHKGASYRQKSTLNWKDDEGNTILHIAALNNDKQAIKLLIDRDVDLNAKNLEGSTPLDILAQNQPQMPQADNYRDVRDISSI</sequence>
<gene>
    <name evidence="4" type="ORF">O6P43_026134</name>
</gene>